<keyword evidence="9" id="KW-1185">Reference proteome</keyword>
<feature type="domain" description="Endoribonuclease YicC-like C-terminal" evidence="7">
    <location>
        <begin position="178"/>
        <end position="296"/>
    </location>
</feature>
<protein>
    <submittedName>
        <fullName evidence="8">YicC/YloC family endoribonuclease</fullName>
        <ecNumber evidence="8">3.1.-.-</ecNumber>
    </submittedName>
</protein>
<evidence type="ECO:0000313" key="8">
    <source>
        <dbReference type="EMBL" id="MFC1850056.1"/>
    </source>
</evidence>
<dbReference type="InterPro" id="IPR013551">
    <property type="entry name" value="YicC-like_C"/>
</dbReference>
<reference evidence="8 9" key="1">
    <citation type="submission" date="2024-09" db="EMBL/GenBank/DDBJ databases">
        <title>Laminarin stimulates single cell rates of sulfate reduction while oxygen inhibits transcriptomic activity in coastal marine sediment.</title>
        <authorList>
            <person name="Lindsay M."/>
            <person name="Orcutt B."/>
            <person name="Emerson D."/>
            <person name="Stepanauskas R."/>
            <person name="D'Angelo T."/>
        </authorList>
    </citation>
    <scope>NUCLEOTIDE SEQUENCE [LARGE SCALE GENOMIC DNA]</scope>
    <source>
        <strain evidence="8">SAG AM-311-K15</strain>
    </source>
</reference>
<evidence type="ECO:0000313" key="9">
    <source>
        <dbReference type="Proteomes" id="UP001594351"/>
    </source>
</evidence>
<proteinExistence type="inferred from homology"/>
<dbReference type="GO" id="GO:0016787">
    <property type="term" value="F:hydrolase activity"/>
    <property type="evidence" value="ECO:0007669"/>
    <property type="project" value="UniProtKB-KW"/>
</dbReference>
<evidence type="ECO:0000256" key="3">
    <source>
        <dbReference type="ARBA" id="ARBA00022759"/>
    </source>
</evidence>
<feature type="domain" description="Endoribonuclease YicC-like N-terminal" evidence="6">
    <location>
        <begin position="1"/>
        <end position="160"/>
    </location>
</feature>
<comment type="similarity">
    <text evidence="5">Belongs to the YicC/YloC family.</text>
</comment>
<evidence type="ECO:0000259" key="6">
    <source>
        <dbReference type="Pfam" id="PF03755"/>
    </source>
</evidence>
<comment type="cofactor">
    <cofactor evidence="1">
        <name>a divalent metal cation</name>
        <dbReference type="ChEBI" id="CHEBI:60240"/>
    </cofactor>
</comment>
<evidence type="ECO:0000259" key="7">
    <source>
        <dbReference type="Pfam" id="PF08340"/>
    </source>
</evidence>
<dbReference type="PANTHER" id="PTHR30636:SF3">
    <property type="entry name" value="UPF0701 PROTEIN YICC"/>
    <property type="match status" value="1"/>
</dbReference>
<keyword evidence="4 8" id="KW-0378">Hydrolase</keyword>
<organism evidence="8 9">
    <name type="scientific">candidate division CSSED10-310 bacterium</name>
    <dbReference type="NCBI Taxonomy" id="2855610"/>
    <lineage>
        <taxon>Bacteria</taxon>
        <taxon>Bacteria division CSSED10-310</taxon>
    </lineage>
</organism>
<dbReference type="Pfam" id="PF08340">
    <property type="entry name" value="YicC-like_C"/>
    <property type="match status" value="1"/>
</dbReference>
<evidence type="ECO:0000256" key="2">
    <source>
        <dbReference type="ARBA" id="ARBA00022722"/>
    </source>
</evidence>
<dbReference type="NCBIfam" id="TIGR00255">
    <property type="entry name" value="YicC/YloC family endoribonuclease"/>
    <property type="match status" value="1"/>
</dbReference>
<keyword evidence="3" id="KW-0255">Endonuclease</keyword>
<evidence type="ECO:0000256" key="4">
    <source>
        <dbReference type="ARBA" id="ARBA00022801"/>
    </source>
</evidence>
<dbReference type="Pfam" id="PF03755">
    <property type="entry name" value="YicC-like_N"/>
    <property type="match status" value="1"/>
</dbReference>
<keyword evidence="2" id="KW-0540">Nuclease</keyword>
<dbReference type="Proteomes" id="UP001594351">
    <property type="component" value="Unassembled WGS sequence"/>
</dbReference>
<dbReference type="EMBL" id="JBHPBY010000074">
    <property type="protein sequence ID" value="MFC1850056.1"/>
    <property type="molecule type" value="Genomic_DNA"/>
</dbReference>
<sequence length="296" mass="33822">MKSMTGFGRGLSHSQGISLETTLRSVNHRYCLIKIKIPPELYALENMIRTIALENIARGTVEISMKLEYPQSEVSRLKLDHVLAREYVYHLQKLSSKVDMPGLTMDNAVRLDSLLNLDALWSLETPDLPVDDVKSLLTTSLKEALKSVNLMRQTEGEKLKGIIQELLTEVKKIVAEVEALASHQFDTIRERLQTRIQEKLLDNPINEKRLEEEILYYCEKSDITEEIDRLKTHLQAAFDMCLEDDPVGRKVEFLIQEMFREANTLGVKAASTDISSKVVLLKTLLDKLKEQVQNIE</sequence>
<dbReference type="InterPro" id="IPR013527">
    <property type="entry name" value="YicC-like_N"/>
</dbReference>
<comment type="caution">
    <text evidence="8">The sequence shown here is derived from an EMBL/GenBank/DDBJ whole genome shotgun (WGS) entry which is preliminary data.</text>
</comment>
<dbReference type="PANTHER" id="PTHR30636">
    <property type="entry name" value="UPF0701 PROTEIN YICC"/>
    <property type="match status" value="1"/>
</dbReference>
<accession>A0ABV6YV43</accession>
<dbReference type="InterPro" id="IPR005229">
    <property type="entry name" value="YicC/YloC-like"/>
</dbReference>
<evidence type="ECO:0000256" key="1">
    <source>
        <dbReference type="ARBA" id="ARBA00001968"/>
    </source>
</evidence>
<evidence type="ECO:0000256" key="5">
    <source>
        <dbReference type="ARBA" id="ARBA00035648"/>
    </source>
</evidence>
<name>A0ABV6YV43_UNCC1</name>
<dbReference type="EC" id="3.1.-.-" evidence="8"/>
<gene>
    <name evidence="8" type="ORF">ACFL27_07685</name>
</gene>